<comment type="caution">
    <text evidence="4">The sequence shown here is derived from an EMBL/GenBank/DDBJ whole genome shotgun (WGS) entry which is preliminary data.</text>
</comment>
<keyword evidence="5" id="KW-1185">Reference proteome</keyword>
<dbReference type="GO" id="GO:0090071">
    <property type="term" value="P:negative regulation of ribosome biogenesis"/>
    <property type="evidence" value="ECO:0007669"/>
    <property type="project" value="UniProtKB-UniRule"/>
</dbReference>
<dbReference type="GO" id="GO:0017148">
    <property type="term" value="P:negative regulation of translation"/>
    <property type="evidence" value="ECO:0007669"/>
    <property type="project" value="UniProtKB-UniRule"/>
</dbReference>
<evidence type="ECO:0000313" key="6">
    <source>
        <dbReference type="Proteomes" id="UP000284822"/>
    </source>
</evidence>
<dbReference type="EMBL" id="QOCS01000005">
    <property type="protein sequence ID" value="RHW48434.1"/>
    <property type="molecule type" value="Genomic_DNA"/>
</dbReference>
<evidence type="ECO:0000313" key="4">
    <source>
        <dbReference type="EMBL" id="RHW50263.1"/>
    </source>
</evidence>
<dbReference type="OrthoDB" id="9793681at2"/>
<comment type="function">
    <text evidence="2">Functions as a ribosomal silencing factor. Interacts with ribosomal protein uL14 (rplN), blocking formation of intersubunit bridge B8. Prevents association of the 30S and 50S ribosomal subunits and the formation of functional ribosomes, thus repressing translation.</text>
</comment>
<keyword evidence="2" id="KW-0810">Translation regulation</keyword>
<dbReference type="Gene3D" id="3.30.460.10">
    <property type="entry name" value="Beta Polymerase, domain 2"/>
    <property type="match status" value="1"/>
</dbReference>
<organism evidence="4 5">
    <name type="scientific">Bombilactobacillus bombi</name>
    <dbReference type="NCBI Taxonomy" id="1303590"/>
    <lineage>
        <taxon>Bacteria</taxon>
        <taxon>Bacillati</taxon>
        <taxon>Bacillota</taxon>
        <taxon>Bacilli</taxon>
        <taxon>Lactobacillales</taxon>
        <taxon>Lactobacillaceae</taxon>
        <taxon>Bombilactobacillus</taxon>
    </lineage>
</organism>
<comment type="subcellular location">
    <subcellularLocation>
        <location evidence="2">Cytoplasm</location>
    </subcellularLocation>
</comment>
<dbReference type="Proteomes" id="UP000284822">
    <property type="component" value="Unassembled WGS sequence"/>
</dbReference>
<protein>
    <recommendedName>
        <fullName evidence="2">Ribosomal silencing factor RsfS</fullName>
    </recommendedName>
</protein>
<evidence type="ECO:0000313" key="3">
    <source>
        <dbReference type="EMBL" id="RHW48434.1"/>
    </source>
</evidence>
<dbReference type="PANTHER" id="PTHR21043">
    <property type="entry name" value="IOJAP SUPERFAMILY ORTHOLOG"/>
    <property type="match status" value="1"/>
</dbReference>
<dbReference type="Proteomes" id="UP000284109">
    <property type="component" value="Unassembled WGS sequence"/>
</dbReference>
<evidence type="ECO:0000313" key="5">
    <source>
        <dbReference type="Proteomes" id="UP000284109"/>
    </source>
</evidence>
<comment type="similarity">
    <text evidence="1 2">Belongs to the Iojap/RsfS family.</text>
</comment>
<accession>A0A347SUA2</accession>
<dbReference type="InterPro" id="IPR043519">
    <property type="entry name" value="NT_sf"/>
</dbReference>
<dbReference type="KEGG" id="lbm:DS830_01915"/>
<dbReference type="Pfam" id="PF02410">
    <property type="entry name" value="RsfS"/>
    <property type="match status" value="1"/>
</dbReference>
<name>A0A347SUA2_9LACO</name>
<keyword evidence="2" id="KW-0963">Cytoplasm</keyword>
<evidence type="ECO:0000256" key="2">
    <source>
        <dbReference type="HAMAP-Rule" id="MF_01477"/>
    </source>
</evidence>
<reference evidence="5 6" key="1">
    <citation type="submission" date="2018-07" db="EMBL/GenBank/DDBJ databases">
        <title>Genome sequences of six Lactobacillus spp. isolated from bumble bee guts.</title>
        <authorList>
            <person name="Motta E.V.S."/>
            <person name="Moran N.A."/>
        </authorList>
    </citation>
    <scope>NUCLEOTIDE SEQUENCE [LARGE SCALE GENOMIC DNA]</scope>
    <source>
        <strain evidence="4 5">BI-1.1</strain>
        <strain evidence="3 6">LV-8.1</strain>
    </source>
</reference>
<proteinExistence type="inferred from homology"/>
<dbReference type="GO" id="GO:0043023">
    <property type="term" value="F:ribosomal large subunit binding"/>
    <property type="evidence" value="ECO:0007669"/>
    <property type="project" value="TreeGrafter"/>
</dbReference>
<dbReference type="PANTHER" id="PTHR21043:SF0">
    <property type="entry name" value="MITOCHONDRIAL ASSEMBLY OF RIBOSOMAL LARGE SUBUNIT PROTEIN 1"/>
    <property type="match status" value="1"/>
</dbReference>
<dbReference type="NCBIfam" id="TIGR00090">
    <property type="entry name" value="rsfS_iojap_ybeB"/>
    <property type="match status" value="1"/>
</dbReference>
<dbReference type="SUPFAM" id="SSF81301">
    <property type="entry name" value="Nucleotidyltransferase"/>
    <property type="match status" value="1"/>
</dbReference>
<dbReference type="InterPro" id="IPR004394">
    <property type="entry name" value="Iojap/RsfS/C7orf30"/>
</dbReference>
<dbReference type="EMBL" id="QOCR01000004">
    <property type="protein sequence ID" value="RHW50263.1"/>
    <property type="molecule type" value="Genomic_DNA"/>
</dbReference>
<dbReference type="GO" id="GO:0005737">
    <property type="term" value="C:cytoplasm"/>
    <property type="evidence" value="ECO:0007669"/>
    <property type="project" value="UniProtKB-SubCell"/>
</dbReference>
<gene>
    <name evidence="2 4" type="primary">rsfS</name>
    <name evidence="4" type="ORF">DS831_05345</name>
    <name evidence="3" type="ORF">DS832_02085</name>
</gene>
<keyword evidence="2" id="KW-0678">Repressor</keyword>
<sequence>MQAAVKAAADKRAENIIVLDMQQTSLMADYFVIASATSQRQVQAIVDNITEQAESVNHVEGQKDSPWILVDMGDVIVHVFTQEAREFYKIESLWSDVPTVDVTELID</sequence>
<dbReference type="GO" id="GO:0042256">
    <property type="term" value="P:cytosolic ribosome assembly"/>
    <property type="evidence" value="ECO:0007669"/>
    <property type="project" value="UniProtKB-UniRule"/>
</dbReference>
<comment type="subunit">
    <text evidence="2">Interacts with ribosomal protein uL14 (rplN).</text>
</comment>
<evidence type="ECO:0000256" key="1">
    <source>
        <dbReference type="ARBA" id="ARBA00010574"/>
    </source>
</evidence>
<dbReference type="AlphaFoldDB" id="A0A347SUA2"/>
<dbReference type="HAMAP" id="MF_01477">
    <property type="entry name" value="Iojap_RsfS"/>
    <property type="match status" value="1"/>
</dbReference>